<dbReference type="Pfam" id="PF00183">
    <property type="entry name" value="HSP90"/>
    <property type="match status" value="1"/>
</dbReference>
<protein>
    <submittedName>
        <fullName evidence="5">Uncharacterized protein</fullName>
    </submittedName>
</protein>
<evidence type="ECO:0000256" key="2">
    <source>
        <dbReference type="ARBA" id="ARBA00023186"/>
    </source>
</evidence>
<evidence type="ECO:0000313" key="4">
    <source>
        <dbReference type="EMBL" id="CAE8608312.1"/>
    </source>
</evidence>
<dbReference type="GO" id="GO:0016887">
    <property type="term" value="F:ATP hydrolysis activity"/>
    <property type="evidence" value="ECO:0007669"/>
    <property type="project" value="InterPro"/>
</dbReference>
<reference evidence="5" key="1">
    <citation type="submission" date="2021-02" db="EMBL/GenBank/DDBJ databases">
        <authorList>
            <person name="Dougan E. K."/>
            <person name="Rhodes N."/>
            <person name="Thang M."/>
            <person name="Chan C."/>
        </authorList>
    </citation>
    <scope>NUCLEOTIDE SEQUENCE</scope>
</reference>
<evidence type="ECO:0000256" key="1">
    <source>
        <dbReference type="ARBA" id="ARBA00008239"/>
    </source>
</evidence>
<accession>A0A813F6K5</accession>
<dbReference type="EMBL" id="CAJNNV010022746">
    <property type="protein sequence ID" value="CAE8608312.1"/>
    <property type="molecule type" value="Genomic_DNA"/>
</dbReference>
<comment type="similarity">
    <text evidence="1">Belongs to the heat shock protein 90 family.</text>
</comment>
<dbReference type="GO" id="GO:0005524">
    <property type="term" value="F:ATP binding"/>
    <property type="evidence" value="ECO:0007669"/>
    <property type="project" value="InterPro"/>
</dbReference>
<dbReference type="PANTHER" id="PTHR11528">
    <property type="entry name" value="HEAT SHOCK PROTEIN 90 FAMILY MEMBER"/>
    <property type="match status" value="1"/>
</dbReference>
<sequence>MTYQQRSNGRAGMGEFASLNGSAASAPHSAPSTPSLCWRMVIFDIEPWGIGQVQQQEQPDQHHQQEGLPREEKKEAEKEGDVATTDEVDGKVENEEKKKNTKRVNEVSYKWKLLDKNKPLRIRKFEDVIYEEYLAFYELLSNNWEDFLAAKHYSVEGLMVFGALLIVPRHTSFDPFESEKINSNIKKYVCRAFKETSDKDHDKAAKQETCCDG</sequence>
<dbReference type="GO" id="GO:0051082">
    <property type="term" value="F:unfolded protein binding"/>
    <property type="evidence" value="ECO:0007669"/>
    <property type="project" value="InterPro"/>
</dbReference>
<dbReference type="EMBL" id="CAJNNV010024441">
    <property type="protein sequence ID" value="CAE8609882.1"/>
    <property type="molecule type" value="Genomic_DNA"/>
</dbReference>
<dbReference type="AlphaFoldDB" id="A0A813F6K5"/>
<feature type="compositionally biased region" description="Basic and acidic residues" evidence="3">
    <location>
        <begin position="59"/>
        <end position="81"/>
    </location>
</feature>
<evidence type="ECO:0000313" key="5">
    <source>
        <dbReference type="EMBL" id="CAE8609882.1"/>
    </source>
</evidence>
<dbReference type="SUPFAM" id="SSF54211">
    <property type="entry name" value="Ribosomal protein S5 domain 2-like"/>
    <property type="match status" value="1"/>
</dbReference>
<dbReference type="InterPro" id="IPR020568">
    <property type="entry name" value="Ribosomal_Su5_D2-typ_SF"/>
</dbReference>
<proteinExistence type="inferred from homology"/>
<dbReference type="Proteomes" id="UP000654075">
    <property type="component" value="Unassembled WGS sequence"/>
</dbReference>
<feature type="region of interest" description="Disordered" evidence="3">
    <location>
        <begin position="52"/>
        <end position="88"/>
    </location>
</feature>
<keyword evidence="2" id="KW-0143">Chaperone</keyword>
<name>A0A813F6K5_POLGL</name>
<dbReference type="InterPro" id="IPR001404">
    <property type="entry name" value="Hsp90_fam"/>
</dbReference>
<evidence type="ECO:0000256" key="3">
    <source>
        <dbReference type="SAM" id="MobiDB-lite"/>
    </source>
</evidence>
<comment type="caution">
    <text evidence="5">The sequence shown here is derived from an EMBL/GenBank/DDBJ whole genome shotgun (WGS) entry which is preliminary data.</text>
</comment>
<dbReference type="GO" id="GO:0140662">
    <property type="term" value="F:ATP-dependent protein folding chaperone"/>
    <property type="evidence" value="ECO:0007669"/>
    <property type="project" value="InterPro"/>
</dbReference>
<gene>
    <name evidence="4" type="ORF">PGLA1383_LOCUS26182</name>
    <name evidence="5" type="ORF">PGLA1383_LOCUS27709</name>
</gene>
<dbReference type="Gene3D" id="3.30.230.80">
    <property type="match status" value="1"/>
</dbReference>
<evidence type="ECO:0000313" key="6">
    <source>
        <dbReference type="Proteomes" id="UP000654075"/>
    </source>
</evidence>
<keyword evidence="6" id="KW-1185">Reference proteome</keyword>
<organism evidence="5 6">
    <name type="scientific">Polarella glacialis</name>
    <name type="common">Dinoflagellate</name>
    <dbReference type="NCBI Taxonomy" id="89957"/>
    <lineage>
        <taxon>Eukaryota</taxon>
        <taxon>Sar</taxon>
        <taxon>Alveolata</taxon>
        <taxon>Dinophyceae</taxon>
        <taxon>Suessiales</taxon>
        <taxon>Suessiaceae</taxon>
        <taxon>Polarella</taxon>
    </lineage>
</organism>